<keyword evidence="1" id="KW-0732">Signal</keyword>
<dbReference type="AlphaFoldDB" id="A0A7C8M5N2"/>
<protein>
    <recommendedName>
        <fullName evidence="4">AA1-like domain-containing protein</fullName>
    </recommendedName>
</protein>
<comment type="caution">
    <text evidence="2">The sequence shown here is derived from an EMBL/GenBank/DDBJ whole genome shotgun (WGS) entry which is preliminary data.</text>
</comment>
<organism evidence="2 3">
    <name type="scientific">Massariosphaeria phaeospora</name>
    <dbReference type="NCBI Taxonomy" id="100035"/>
    <lineage>
        <taxon>Eukaryota</taxon>
        <taxon>Fungi</taxon>
        <taxon>Dikarya</taxon>
        <taxon>Ascomycota</taxon>
        <taxon>Pezizomycotina</taxon>
        <taxon>Dothideomycetes</taxon>
        <taxon>Pleosporomycetidae</taxon>
        <taxon>Pleosporales</taxon>
        <taxon>Pleosporales incertae sedis</taxon>
        <taxon>Massariosphaeria</taxon>
    </lineage>
</organism>
<sequence length="140" mass="15076">MHFTLLLSTLFLAPLSASHPNPTPAATARSARAAPGAFVGNARQLSLYPTGRPIHQLRKIVHVGTEDSGVEGCANVQDVDGNPSTHFEWKAAYSCRFYRELDCKDHIGGPEGAGLQGAVFGTYVKIGDAENDTYRSVTCW</sequence>
<evidence type="ECO:0000256" key="1">
    <source>
        <dbReference type="SAM" id="SignalP"/>
    </source>
</evidence>
<accession>A0A7C8M5N2</accession>
<gene>
    <name evidence="2" type="ORF">BDV95DRAFT_112387</name>
</gene>
<dbReference type="Proteomes" id="UP000481861">
    <property type="component" value="Unassembled WGS sequence"/>
</dbReference>
<keyword evidence="3" id="KW-1185">Reference proteome</keyword>
<reference evidence="2 3" key="1">
    <citation type="submission" date="2020-01" db="EMBL/GenBank/DDBJ databases">
        <authorList>
            <consortium name="DOE Joint Genome Institute"/>
            <person name="Haridas S."/>
            <person name="Albert R."/>
            <person name="Binder M."/>
            <person name="Bloem J."/>
            <person name="Labutti K."/>
            <person name="Salamov A."/>
            <person name="Andreopoulos B."/>
            <person name="Baker S.E."/>
            <person name="Barry K."/>
            <person name="Bills G."/>
            <person name="Bluhm B.H."/>
            <person name="Cannon C."/>
            <person name="Castanera R."/>
            <person name="Culley D.E."/>
            <person name="Daum C."/>
            <person name="Ezra D."/>
            <person name="Gonzalez J.B."/>
            <person name="Henrissat B."/>
            <person name="Kuo A."/>
            <person name="Liang C."/>
            <person name="Lipzen A."/>
            <person name="Lutzoni F."/>
            <person name="Magnuson J."/>
            <person name="Mondo S."/>
            <person name="Nolan M."/>
            <person name="Ohm R."/>
            <person name="Pangilinan J."/>
            <person name="Park H.-J.H."/>
            <person name="Ramirez L."/>
            <person name="Alfaro M."/>
            <person name="Sun H."/>
            <person name="Tritt A."/>
            <person name="Yoshinaga Y."/>
            <person name="Zwiers L.-H.L."/>
            <person name="Turgeon B.G."/>
            <person name="Goodwin S.B."/>
            <person name="Spatafora J.W."/>
            <person name="Crous P.W."/>
            <person name="Grigoriev I.V."/>
        </authorList>
    </citation>
    <scope>NUCLEOTIDE SEQUENCE [LARGE SCALE GENOMIC DNA]</scope>
    <source>
        <strain evidence="2 3">CBS 611.86</strain>
    </source>
</reference>
<feature type="signal peptide" evidence="1">
    <location>
        <begin position="1"/>
        <end position="17"/>
    </location>
</feature>
<name>A0A7C8M5N2_9PLEO</name>
<feature type="chain" id="PRO_5029015391" description="AA1-like domain-containing protein" evidence="1">
    <location>
        <begin position="18"/>
        <end position="140"/>
    </location>
</feature>
<evidence type="ECO:0000313" key="3">
    <source>
        <dbReference type="Proteomes" id="UP000481861"/>
    </source>
</evidence>
<dbReference type="EMBL" id="JAADJZ010000017">
    <property type="protein sequence ID" value="KAF2869099.1"/>
    <property type="molecule type" value="Genomic_DNA"/>
</dbReference>
<evidence type="ECO:0000313" key="2">
    <source>
        <dbReference type="EMBL" id="KAF2869099.1"/>
    </source>
</evidence>
<proteinExistence type="predicted"/>
<evidence type="ECO:0008006" key="4">
    <source>
        <dbReference type="Google" id="ProtNLM"/>
    </source>
</evidence>